<evidence type="ECO:0000313" key="4">
    <source>
        <dbReference type="Proteomes" id="UP001194729"/>
    </source>
</evidence>
<comment type="caution">
    <text evidence="3">The sequence shown here is derived from an EMBL/GenBank/DDBJ whole genome shotgun (WGS) entry which is preliminary data.</text>
</comment>
<gene>
    <name evidence="3" type="ORF">FNJ87_13760</name>
</gene>
<evidence type="ECO:0000256" key="1">
    <source>
        <dbReference type="ARBA" id="ARBA00022729"/>
    </source>
</evidence>
<proteinExistence type="predicted"/>
<dbReference type="Proteomes" id="UP001194729">
    <property type="component" value="Unassembled WGS sequence"/>
</dbReference>
<dbReference type="NCBIfam" id="TIGR04183">
    <property type="entry name" value="Por_Secre_tail"/>
    <property type="match status" value="1"/>
</dbReference>
<organism evidence="3 4">
    <name type="scientific">Nonlabens mediterrranea</name>
    <dbReference type="NCBI Taxonomy" id="1419947"/>
    <lineage>
        <taxon>Bacteria</taxon>
        <taxon>Pseudomonadati</taxon>
        <taxon>Bacteroidota</taxon>
        <taxon>Flavobacteriia</taxon>
        <taxon>Flavobacteriales</taxon>
        <taxon>Flavobacteriaceae</taxon>
        <taxon>Nonlabens</taxon>
    </lineage>
</organism>
<dbReference type="Gene3D" id="3.40.630.40">
    <property type="entry name" value="Zn-dependent exopeptidases"/>
    <property type="match status" value="1"/>
</dbReference>
<evidence type="ECO:0000313" key="3">
    <source>
        <dbReference type="EMBL" id="MBF4985349.1"/>
    </source>
</evidence>
<reference evidence="3 4" key="1">
    <citation type="submission" date="2020-11" db="EMBL/GenBank/DDBJ databases">
        <title>P. mediterranea TC4 genome.</title>
        <authorList>
            <person name="Molmeret M."/>
        </authorList>
    </citation>
    <scope>NUCLEOTIDE SEQUENCE [LARGE SCALE GENOMIC DNA]</scope>
    <source>
        <strain evidence="3 4">TC4</strain>
    </source>
</reference>
<protein>
    <submittedName>
        <fullName evidence="3">T9SS type A sorting domain-containing protein</fullName>
    </submittedName>
</protein>
<dbReference type="EMBL" id="JADKYU010000719">
    <property type="protein sequence ID" value="MBF4985349.1"/>
    <property type="molecule type" value="Genomic_DNA"/>
</dbReference>
<keyword evidence="4" id="KW-1185">Reference proteome</keyword>
<accession>A0ABS0A7S7</accession>
<feature type="domain" description="Secretion system C-terminal sorting" evidence="2">
    <location>
        <begin position="328"/>
        <end position="386"/>
    </location>
</feature>
<dbReference type="Pfam" id="PF18962">
    <property type="entry name" value="Por_Secre_tail"/>
    <property type="match status" value="1"/>
</dbReference>
<dbReference type="InterPro" id="IPR026444">
    <property type="entry name" value="Secre_tail"/>
</dbReference>
<sequence length="398" mass="44247">MLKLNSVILQIISFLSIIATIGNVTAQTYVPGNTYTDATGYVEYRAGNLPIVLSVPHGGYLEPTAILDRSCAGCITTADSFTQEITDGIYQSIVNETGCYPHVIINLLHRKKFDANRDVQDAANGDPTVILSWNNYHNYIDIAKAHVVQNYGSGTFYDMHGHAHAIQRIELGYLLTTTELQQTDHYLNTNSGSQDSSIRTLVSSNLQNLTQAQLIRGTNSLGDILENRGLSSIPSSVNPAPLNSEPYFSGGYNTRRHGSSDNISTINAIQIELNSDLRFNSAIRPALVDSLARTIIDFHTTHYNNQPSSSSCTTLNINELNSQKKTFLYPNPSSEVIHIQSDSSIKSYMIYDKSGKKVWNHSYDRQRLDISKLESGLYFLILQYYNGRNGTFKIVKTD</sequence>
<keyword evidence="1" id="KW-0732">Signal</keyword>
<name>A0ABS0A7S7_9FLAO</name>
<dbReference type="SUPFAM" id="SSF53187">
    <property type="entry name" value="Zn-dependent exopeptidases"/>
    <property type="match status" value="1"/>
</dbReference>
<evidence type="ECO:0000259" key="2">
    <source>
        <dbReference type="Pfam" id="PF18962"/>
    </source>
</evidence>